<feature type="compositionally biased region" description="Basic residues" evidence="1">
    <location>
        <begin position="46"/>
        <end position="56"/>
    </location>
</feature>
<proteinExistence type="predicted"/>
<comment type="caution">
    <text evidence="2">The sequence shown here is derived from an EMBL/GenBank/DDBJ whole genome shotgun (WGS) entry which is preliminary data.</text>
</comment>
<organism evidence="2 3">
    <name type="scientific">Flavonifractor plautii</name>
    <name type="common">Fusobacterium plautii</name>
    <dbReference type="NCBI Taxonomy" id="292800"/>
    <lineage>
        <taxon>Bacteria</taxon>
        <taxon>Bacillati</taxon>
        <taxon>Bacillota</taxon>
        <taxon>Clostridia</taxon>
        <taxon>Eubacteriales</taxon>
        <taxon>Oscillospiraceae</taxon>
        <taxon>Flavonifractor</taxon>
    </lineage>
</organism>
<sequence>MTVQTPNEQIHVRSYFGCSRREAVHKVRATDFDKEAGLIFNQPPPPRKKRGGGCER</sequence>
<feature type="region of interest" description="Disordered" evidence="1">
    <location>
        <begin position="36"/>
        <end position="56"/>
    </location>
</feature>
<dbReference type="AlphaFoldDB" id="A0A6I2R7Z7"/>
<accession>A0A6I2R7Z7</accession>
<dbReference type="RefSeq" id="WP_172713089.1">
    <property type="nucleotide sequence ID" value="NZ_WKPR01000025.1"/>
</dbReference>
<evidence type="ECO:0000313" key="3">
    <source>
        <dbReference type="Proteomes" id="UP000434475"/>
    </source>
</evidence>
<protein>
    <submittedName>
        <fullName evidence="2">Uncharacterized protein</fullName>
    </submittedName>
</protein>
<evidence type="ECO:0000313" key="2">
    <source>
        <dbReference type="EMBL" id="MSB21643.1"/>
    </source>
</evidence>
<gene>
    <name evidence="2" type="ORF">GKE97_19325</name>
</gene>
<name>A0A6I2R7Z7_FLAPL</name>
<dbReference type="Proteomes" id="UP000434475">
    <property type="component" value="Unassembled WGS sequence"/>
</dbReference>
<evidence type="ECO:0000256" key="1">
    <source>
        <dbReference type="SAM" id="MobiDB-lite"/>
    </source>
</evidence>
<reference evidence="2 3" key="1">
    <citation type="journal article" date="2019" name="Nat. Med.">
        <title>A library of human gut bacterial isolates paired with longitudinal multiomics data enables mechanistic microbiome research.</title>
        <authorList>
            <person name="Poyet M."/>
            <person name="Groussin M."/>
            <person name="Gibbons S.M."/>
            <person name="Avila-Pacheco J."/>
            <person name="Jiang X."/>
            <person name="Kearney S.M."/>
            <person name="Perrotta A.R."/>
            <person name="Berdy B."/>
            <person name="Zhao S."/>
            <person name="Lieberman T.D."/>
            <person name="Swanson P.K."/>
            <person name="Smith M."/>
            <person name="Roesemann S."/>
            <person name="Alexander J.E."/>
            <person name="Rich S.A."/>
            <person name="Livny J."/>
            <person name="Vlamakis H."/>
            <person name="Clish C."/>
            <person name="Bullock K."/>
            <person name="Deik A."/>
            <person name="Scott J."/>
            <person name="Pierce K.A."/>
            <person name="Xavier R.J."/>
            <person name="Alm E.J."/>
        </authorList>
    </citation>
    <scope>NUCLEOTIDE SEQUENCE [LARGE SCALE GENOMIC DNA]</scope>
    <source>
        <strain evidence="2 3">BIOML-A2</strain>
    </source>
</reference>
<dbReference type="EMBL" id="WKPR01000025">
    <property type="protein sequence ID" value="MSB21643.1"/>
    <property type="molecule type" value="Genomic_DNA"/>
</dbReference>